<accession>A0A8X6PAP8</accession>
<dbReference type="Gene3D" id="3.40.50.300">
    <property type="entry name" value="P-loop containing nucleotide triphosphate hydrolases"/>
    <property type="match status" value="1"/>
</dbReference>
<name>A0A8X6PAP8_NEPPI</name>
<keyword evidence="1 9" id="KW-0547">Nucleotide-binding</keyword>
<evidence type="ECO:0000256" key="3">
    <source>
        <dbReference type="ARBA" id="ARBA00022801"/>
    </source>
</evidence>
<evidence type="ECO:0000256" key="7">
    <source>
        <dbReference type="ARBA" id="ARBA00023204"/>
    </source>
</evidence>
<dbReference type="PANTHER" id="PTHR47642">
    <property type="entry name" value="ATP-DEPENDENT DNA HELICASE"/>
    <property type="match status" value="1"/>
</dbReference>
<dbReference type="GO" id="GO:0043139">
    <property type="term" value="F:5'-3' DNA helicase activity"/>
    <property type="evidence" value="ECO:0007669"/>
    <property type="project" value="UniProtKB-EC"/>
</dbReference>
<evidence type="ECO:0000256" key="1">
    <source>
        <dbReference type="ARBA" id="ARBA00022741"/>
    </source>
</evidence>
<evidence type="ECO:0000313" key="14">
    <source>
        <dbReference type="EMBL" id="GFT54939.1"/>
    </source>
</evidence>
<dbReference type="AlphaFoldDB" id="A0A8X6PAP8"/>
<keyword evidence="9" id="KW-0233">DNA recombination</keyword>
<dbReference type="OrthoDB" id="6434796at2759"/>
<keyword evidence="8" id="KW-0413">Isomerase</keyword>
<evidence type="ECO:0000256" key="5">
    <source>
        <dbReference type="ARBA" id="ARBA00022840"/>
    </source>
</evidence>
<dbReference type="Pfam" id="PF14214">
    <property type="entry name" value="Helitron_like_N"/>
    <property type="match status" value="1"/>
</dbReference>
<evidence type="ECO:0000256" key="8">
    <source>
        <dbReference type="ARBA" id="ARBA00023235"/>
    </source>
</evidence>
<keyword evidence="10" id="KW-1133">Transmembrane helix</keyword>
<reference evidence="14" key="1">
    <citation type="submission" date="2020-08" db="EMBL/GenBank/DDBJ databases">
        <title>Multicomponent nature underlies the extraordinary mechanical properties of spider dragline silk.</title>
        <authorList>
            <person name="Kono N."/>
            <person name="Nakamura H."/>
            <person name="Mori M."/>
            <person name="Yoshida Y."/>
            <person name="Ohtoshi R."/>
            <person name="Malay A.D."/>
            <person name="Moran D.A.P."/>
            <person name="Tomita M."/>
            <person name="Numata K."/>
            <person name="Arakawa K."/>
        </authorList>
    </citation>
    <scope>NUCLEOTIDE SEQUENCE</scope>
</reference>
<keyword evidence="4 9" id="KW-0347">Helicase</keyword>
<evidence type="ECO:0000256" key="9">
    <source>
        <dbReference type="RuleBase" id="RU363044"/>
    </source>
</evidence>
<feature type="domain" description="Helitron helicase-like" evidence="12">
    <location>
        <begin position="152"/>
        <end position="294"/>
    </location>
</feature>
<comment type="similarity">
    <text evidence="9">Belongs to the helicase family.</text>
</comment>
<dbReference type="InterPro" id="IPR025476">
    <property type="entry name" value="Helitron_helicase-like"/>
</dbReference>
<feature type="domain" description="DNA helicase Pif1-like DEAD-box helicase" evidence="11">
    <location>
        <begin position="709"/>
        <end position="923"/>
    </location>
</feature>
<evidence type="ECO:0000256" key="6">
    <source>
        <dbReference type="ARBA" id="ARBA00023125"/>
    </source>
</evidence>
<comment type="cofactor">
    <cofactor evidence="9">
        <name>Mg(2+)</name>
        <dbReference type="ChEBI" id="CHEBI:18420"/>
    </cofactor>
</comment>
<dbReference type="SUPFAM" id="SSF52540">
    <property type="entry name" value="P-loop containing nucleoside triphosphate hydrolases"/>
    <property type="match status" value="2"/>
</dbReference>
<sequence>MYYIDIVPIDVENDELEEPEPIEDIVEHEPESENNLPFVSMQTAVMAPIDYNQSIVENELEVNENVNEIVRKTKDNIVNVNYEKRAEEYAWYYLFPYGIHGLNEDRPVKITTLDYFQSRIVGQDTRFQRTDYLFYALQMMEYDRIRSTINTCRKKIRGKEGAIEDMHIQMRSIRGSSAYWRTAMNELIAFIKYVGPPTWFITLSCNDLNWLDMRKALLIAEKRPGVDPASICIDETQQLIEMYPVVLSRHFSRRVNAFMSHIKRNPGFLGGQVVVHWWRIEFKNRGSPHLHLLVWIRNVPSFDTPEGIALIDKVVSCSYPSEEEDPEMYNLVNRNQIHRHTHTCFKRKAHLCRYAFPRKPSRETKIIDENSPEFLQNGGRFCKLRRAAHEKWVNNYCPEVLEFWDGNMDIQPCGSNEALAHYVTKYIAKAEPEDLNDGVKQAINRIRQEESDIQRKLFKICMRILKERQVSACECAYRLCHLPLRSGSRKCIFLNARLPDQRYHVVKFKDDKAIAYYANIFERYEKRPKDNKHKNMCLLEFAMNYEPYYRNRAYEPDEDIDADADTGVPPIRQRRELIVLEDASKMALRNISAAVRTPYFSVHNDAENYFYSLLVQYVPFNKESELLERYPNSRDAFLDREKKFFGDENPFLSSIRERSNQLENAFLQAQALEILQNPEDYVPEEIPEEEVPVLNMTDEQFRDVQNAMNVQQRELLNIITRGIENQMRGDSSRFLIFVTGGAGVGNTFTFNTLKEKVNRIYKKNVVKVAALTGVAAILVGGSTLHSMFKLPIERDGKSEPIGPLTGVYLEVLSNRWRDIKFLFIDEISMVPYKMLYNIDTRLRQLKNNLDEPFGGINVIVFGDLRQLPPVRGQVFQKPNSQLLSLHLWRLFGLVELTQNMRQQGDTTFVDLLNALRVGKMEAKHFDILISKKLNVADLEGDFALPKAIRIYPTNKMVDELNHLVVTHYRNQGAQIFKIKAQDELLDRDPRNNTNMDKLVPKDINKTGGIPHELEIFVGARVMLRYNVLVERGLVNGVMGVITQIFWPNYRRDQMYDNDIPDLQI</sequence>
<evidence type="ECO:0000313" key="15">
    <source>
        <dbReference type="Proteomes" id="UP000887013"/>
    </source>
</evidence>
<dbReference type="InterPro" id="IPR027417">
    <property type="entry name" value="P-loop_NTPase"/>
</dbReference>
<evidence type="ECO:0000256" key="2">
    <source>
        <dbReference type="ARBA" id="ARBA00022763"/>
    </source>
</evidence>
<organism evidence="14 15">
    <name type="scientific">Nephila pilipes</name>
    <name type="common">Giant wood spider</name>
    <name type="synonym">Nephila maculata</name>
    <dbReference type="NCBI Taxonomy" id="299642"/>
    <lineage>
        <taxon>Eukaryota</taxon>
        <taxon>Metazoa</taxon>
        <taxon>Ecdysozoa</taxon>
        <taxon>Arthropoda</taxon>
        <taxon>Chelicerata</taxon>
        <taxon>Arachnida</taxon>
        <taxon>Araneae</taxon>
        <taxon>Araneomorphae</taxon>
        <taxon>Entelegynae</taxon>
        <taxon>Araneoidea</taxon>
        <taxon>Nephilidae</taxon>
        <taxon>Nephila</taxon>
    </lineage>
</organism>
<evidence type="ECO:0000259" key="13">
    <source>
        <dbReference type="Pfam" id="PF21530"/>
    </source>
</evidence>
<dbReference type="GO" id="GO:0000723">
    <property type="term" value="P:telomere maintenance"/>
    <property type="evidence" value="ECO:0007669"/>
    <property type="project" value="InterPro"/>
</dbReference>
<comment type="caution">
    <text evidence="14">The sequence shown here is derived from an EMBL/GenBank/DDBJ whole genome shotgun (WGS) entry which is preliminary data.</text>
</comment>
<comment type="catalytic activity">
    <reaction evidence="9">
        <text>ATP + H2O = ADP + phosphate + H(+)</text>
        <dbReference type="Rhea" id="RHEA:13065"/>
        <dbReference type="ChEBI" id="CHEBI:15377"/>
        <dbReference type="ChEBI" id="CHEBI:15378"/>
        <dbReference type="ChEBI" id="CHEBI:30616"/>
        <dbReference type="ChEBI" id="CHEBI:43474"/>
        <dbReference type="ChEBI" id="CHEBI:456216"/>
        <dbReference type="EC" id="5.6.2.3"/>
    </reaction>
</comment>
<keyword evidence="7 9" id="KW-0234">DNA repair</keyword>
<dbReference type="Proteomes" id="UP000887013">
    <property type="component" value="Unassembled WGS sequence"/>
</dbReference>
<dbReference type="GO" id="GO:0005524">
    <property type="term" value="F:ATP binding"/>
    <property type="evidence" value="ECO:0007669"/>
    <property type="project" value="UniProtKB-KW"/>
</dbReference>
<dbReference type="Pfam" id="PF21530">
    <property type="entry name" value="Pif1_2B_dom"/>
    <property type="match status" value="1"/>
</dbReference>
<dbReference type="InterPro" id="IPR010285">
    <property type="entry name" value="DNA_helicase_pif1-like_DEAD"/>
</dbReference>
<evidence type="ECO:0000256" key="4">
    <source>
        <dbReference type="ARBA" id="ARBA00022806"/>
    </source>
</evidence>
<feature type="domain" description="DNA helicase Pif1-like 2B" evidence="13">
    <location>
        <begin position="1003"/>
        <end position="1043"/>
    </location>
</feature>
<keyword evidence="10" id="KW-0812">Transmembrane</keyword>
<keyword evidence="2 9" id="KW-0227">DNA damage</keyword>
<dbReference type="GO" id="GO:0016787">
    <property type="term" value="F:hydrolase activity"/>
    <property type="evidence" value="ECO:0007669"/>
    <property type="project" value="UniProtKB-KW"/>
</dbReference>
<keyword evidence="5 9" id="KW-0067">ATP-binding</keyword>
<feature type="transmembrane region" description="Helical" evidence="10">
    <location>
        <begin position="734"/>
        <end position="753"/>
    </location>
</feature>
<dbReference type="InterPro" id="IPR049163">
    <property type="entry name" value="Pif1-like_2B_dom"/>
</dbReference>
<keyword evidence="3 9" id="KW-0378">Hydrolase</keyword>
<dbReference type="InterPro" id="IPR051055">
    <property type="entry name" value="PIF1_helicase"/>
</dbReference>
<proteinExistence type="inferred from homology"/>
<keyword evidence="10" id="KW-0472">Membrane</keyword>
<dbReference type="EC" id="5.6.2.3" evidence="9"/>
<dbReference type="GO" id="GO:0006281">
    <property type="term" value="P:DNA repair"/>
    <property type="evidence" value="ECO:0007669"/>
    <property type="project" value="UniProtKB-KW"/>
</dbReference>
<keyword evidence="6" id="KW-0238">DNA-binding</keyword>
<dbReference type="GO" id="GO:0006310">
    <property type="term" value="P:DNA recombination"/>
    <property type="evidence" value="ECO:0007669"/>
    <property type="project" value="UniProtKB-KW"/>
</dbReference>
<gene>
    <name evidence="14" type="primary">IIV6-030L</name>
    <name evidence="14" type="ORF">NPIL_626441</name>
</gene>
<keyword evidence="15" id="KW-1185">Reference proteome</keyword>
<dbReference type="Pfam" id="PF05970">
    <property type="entry name" value="PIF1"/>
    <property type="match status" value="1"/>
</dbReference>
<evidence type="ECO:0000256" key="10">
    <source>
        <dbReference type="SAM" id="Phobius"/>
    </source>
</evidence>
<protein>
    <recommendedName>
        <fullName evidence="9">ATP-dependent DNA helicase</fullName>
        <ecNumber evidence="9">5.6.2.3</ecNumber>
    </recommendedName>
</protein>
<feature type="transmembrane region" description="Helical" evidence="10">
    <location>
        <begin position="765"/>
        <end position="788"/>
    </location>
</feature>
<dbReference type="PANTHER" id="PTHR47642:SF5">
    <property type="entry name" value="ATP-DEPENDENT DNA HELICASE"/>
    <property type="match status" value="1"/>
</dbReference>
<evidence type="ECO:0000259" key="12">
    <source>
        <dbReference type="Pfam" id="PF14214"/>
    </source>
</evidence>
<dbReference type="EMBL" id="BMAW01112891">
    <property type="protein sequence ID" value="GFT54939.1"/>
    <property type="molecule type" value="Genomic_DNA"/>
</dbReference>
<evidence type="ECO:0000259" key="11">
    <source>
        <dbReference type="Pfam" id="PF05970"/>
    </source>
</evidence>